<dbReference type="InterPro" id="IPR004000">
    <property type="entry name" value="Actin"/>
</dbReference>
<keyword evidence="1" id="KW-1185">Reference proteome</keyword>
<dbReference type="SUPFAM" id="SSF53067">
    <property type="entry name" value="Actin-like ATPase domain"/>
    <property type="match status" value="1"/>
</dbReference>
<name>A0A915HX37_ROMCU</name>
<protein>
    <submittedName>
        <fullName evidence="2">Actin-related protein 10</fullName>
    </submittedName>
</protein>
<sequence length="71" mass="7861">KLLVNPKERRVVLLESVLSPSDFRNLLADVLFMHFEVPSVVFLPSHLAACFPLGTQGALVVDVGFRETLVL</sequence>
<evidence type="ECO:0000313" key="1">
    <source>
        <dbReference type="Proteomes" id="UP000887565"/>
    </source>
</evidence>
<organism evidence="1 2">
    <name type="scientific">Romanomermis culicivorax</name>
    <name type="common">Nematode worm</name>
    <dbReference type="NCBI Taxonomy" id="13658"/>
    <lineage>
        <taxon>Eukaryota</taxon>
        <taxon>Metazoa</taxon>
        <taxon>Ecdysozoa</taxon>
        <taxon>Nematoda</taxon>
        <taxon>Enoplea</taxon>
        <taxon>Dorylaimia</taxon>
        <taxon>Mermithida</taxon>
        <taxon>Mermithoidea</taxon>
        <taxon>Mermithidae</taxon>
        <taxon>Romanomermis</taxon>
    </lineage>
</organism>
<dbReference type="Gene3D" id="3.30.420.40">
    <property type="match status" value="2"/>
</dbReference>
<dbReference type="Pfam" id="PF00022">
    <property type="entry name" value="Actin"/>
    <property type="match status" value="1"/>
</dbReference>
<dbReference type="AlphaFoldDB" id="A0A915HX37"/>
<dbReference type="WBParaSite" id="nRc.2.0.1.t06449-RA">
    <property type="protein sequence ID" value="nRc.2.0.1.t06449-RA"/>
    <property type="gene ID" value="nRc.2.0.1.g06449"/>
</dbReference>
<dbReference type="InterPro" id="IPR043129">
    <property type="entry name" value="ATPase_NBD"/>
</dbReference>
<proteinExistence type="predicted"/>
<accession>A0A915HX37</accession>
<dbReference type="Proteomes" id="UP000887565">
    <property type="component" value="Unplaced"/>
</dbReference>
<evidence type="ECO:0000313" key="2">
    <source>
        <dbReference type="WBParaSite" id="nRc.2.0.1.t06449-RA"/>
    </source>
</evidence>
<reference evidence="2" key="1">
    <citation type="submission" date="2022-11" db="UniProtKB">
        <authorList>
            <consortium name="WormBaseParasite"/>
        </authorList>
    </citation>
    <scope>IDENTIFICATION</scope>
</reference>